<dbReference type="PANTHER" id="PTHR16026:SF0">
    <property type="entry name" value="CARTILAGE ACIDIC PROTEIN 1"/>
    <property type="match status" value="1"/>
</dbReference>
<dbReference type="PANTHER" id="PTHR16026">
    <property type="entry name" value="CARTILAGE ACIDIC PROTEIN 1"/>
    <property type="match status" value="1"/>
</dbReference>
<dbReference type="EMBL" id="RJJR01000008">
    <property type="protein sequence ID" value="RNI36254.1"/>
    <property type="molecule type" value="Genomic_DNA"/>
</dbReference>
<dbReference type="PROSITE" id="PS51257">
    <property type="entry name" value="PROKAR_LIPOPROTEIN"/>
    <property type="match status" value="1"/>
</dbReference>
<dbReference type="SUPFAM" id="SSF69318">
    <property type="entry name" value="Integrin alpha N-terminal domain"/>
    <property type="match status" value="3"/>
</dbReference>
<dbReference type="InterPro" id="IPR013517">
    <property type="entry name" value="FG-GAP"/>
</dbReference>
<comment type="caution">
    <text evidence="3">The sequence shown here is derived from an EMBL/GenBank/DDBJ whole genome shotgun (WGS) entry which is preliminary data.</text>
</comment>
<dbReference type="InterPro" id="IPR028994">
    <property type="entry name" value="Integrin_alpha_N"/>
</dbReference>
<dbReference type="Proteomes" id="UP000267223">
    <property type="component" value="Unassembled WGS sequence"/>
</dbReference>
<evidence type="ECO:0000259" key="2">
    <source>
        <dbReference type="Pfam" id="PF07593"/>
    </source>
</evidence>
<reference evidence="3 4" key="1">
    <citation type="submission" date="2018-11" db="EMBL/GenBank/DDBJ databases">
        <title>Draft genome sequence of Ferruginibacter sp. BO-59.</title>
        <authorList>
            <person name="Im W.T."/>
        </authorList>
    </citation>
    <scope>NUCLEOTIDE SEQUENCE [LARGE SCALE GENOMIC DNA]</scope>
    <source>
        <strain evidence="3 4">BO-59</strain>
    </source>
</reference>
<name>A0A3M9NEP5_9BACT</name>
<proteinExistence type="predicted"/>
<dbReference type="InterPro" id="IPR011519">
    <property type="entry name" value="UnbV_ASPIC"/>
</dbReference>
<evidence type="ECO:0000313" key="4">
    <source>
        <dbReference type="Proteomes" id="UP000267223"/>
    </source>
</evidence>
<evidence type="ECO:0000256" key="1">
    <source>
        <dbReference type="ARBA" id="ARBA00022729"/>
    </source>
</evidence>
<dbReference type="Pfam" id="PF13517">
    <property type="entry name" value="FG-GAP_3"/>
    <property type="match status" value="5"/>
</dbReference>
<feature type="domain" description="ASPIC/UnbV" evidence="2">
    <location>
        <begin position="538"/>
        <end position="604"/>
    </location>
</feature>
<organism evidence="3 4">
    <name type="scientific">Hanamia caeni</name>
    <dbReference type="NCBI Taxonomy" id="2294116"/>
    <lineage>
        <taxon>Bacteria</taxon>
        <taxon>Pseudomonadati</taxon>
        <taxon>Bacteroidota</taxon>
        <taxon>Chitinophagia</taxon>
        <taxon>Chitinophagales</taxon>
        <taxon>Chitinophagaceae</taxon>
        <taxon>Hanamia</taxon>
    </lineage>
</organism>
<dbReference type="OrthoDB" id="600363at2"/>
<dbReference type="Gene3D" id="2.130.10.130">
    <property type="entry name" value="Integrin alpha, N-terminal"/>
    <property type="match status" value="3"/>
</dbReference>
<sequence>MQNKNLVYLLVYCICFIAFGCKEKNKNQLFYFLSAKESGVDFSNNIDETKLKGGALNEFGYMGGGVGILDVNNDGLKDIFFCGNQVSSRLYLNKGNNQFEDITKSAGLTTTDWISGVSIVDINNDGYDDIYLCTYGDSSGRRSHNLLFINQHNNTFKEEAAEYGLADTSYSTQAVFFDYDKDGDLDMYLCNYMLNASYSANYLFPKNLSGNSPANDKLYRNDGNKIGLKHPVFTEVSKEAGIKEDGYGLGVSVSDFNMDGWPDIYVSNDFVSNDDFWLNNKNGTFSNMLDRSTKHQSYSSMGIDAADMNNDGNIDFATVDMMPEDNFRKKQIYSFMNYDRYQQERNMGYSPEFSRNVLQLNNGNYYSGDTSIPFFSEIGQLAGISETDWSWSILFADFNNDGFKDLHITNGIGRDFINADFIDFSKTARNAASEEESKKMLNDKMASLGNVELPNYMYLNNGNYTFSNITDSSGIKEKSLSTGAAYVDLDNDGDIDLVVNNINQKAFILINNENKPGKPKTNHSIGFILNGYSLNTKGFGTKIFVYSNGAKQVQEEYPVRGYLSSVDTKLLFGTGKNKIIDSVVVVWPNDKKQILQNLNSDSTYILFQKNAIENWRPSMSNINQQIFHDVTDSINALYKHIEVPFNDFEEQPLLPQKYSQSGPFISTGDINNDGKTDFYVGAGFNSLPKIFTQENNGNFSGKNFTIGSPFEEDEGSALFDADGDGDLDLLVTYGDMRFNDTSQYYQPRLYLNDGRGDFTLSPNAIPANVRTIAGCVAVADYNGDGQTDIFIGGRVSKKFPLSPQSFLLQNNKGIFTDVTNKVCPELSKAGMITAAQWVDFDNDKHPDLVIAGEYMPIRFFKNNGTKFSEITSSTGLQNMNGLWRCLIATDVDDDGDVDFIAGNLGLNNNYNASAKYPMKLYADDIDNNGKIDPVLFYYIKDENGDRKLYPSISLEKLAANIPAVKKKFSSNKDYAKATPDEIFTDSKNLQILTCDETRSCWLENKGNGKFEMHVLPMEAQFAPVNAIVCADMDGDGIKDILLAGNEYQNDVAVGRYDAFYGCFLKGKTNKEFQFISPSIIGFKIDGDVKDMKIISNNKKEKLILVAVNDDSLRIFKCW</sequence>
<dbReference type="RefSeq" id="WP_123120807.1">
    <property type="nucleotide sequence ID" value="NZ_RJJR01000008.1"/>
</dbReference>
<keyword evidence="4" id="KW-1185">Reference proteome</keyword>
<keyword evidence="1" id="KW-0732">Signal</keyword>
<gene>
    <name evidence="3" type="ORF">EFY79_11290</name>
</gene>
<dbReference type="Pfam" id="PF07593">
    <property type="entry name" value="UnbV_ASPIC"/>
    <property type="match status" value="1"/>
</dbReference>
<evidence type="ECO:0000313" key="3">
    <source>
        <dbReference type="EMBL" id="RNI36254.1"/>
    </source>
</evidence>
<accession>A0A3M9NEP5</accession>
<dbReference type="InterPro" id="IPR027039">
    <property type="entry name" value="Crtac1"/>
</dbReference>
<dbReference type="AlphaFoldDB" id="A0A3M9NEP5"/>
<protein>
    <submittedName>
        <fullName evidence="3">RNA-binding protein</fullName>
    </submittedName>
</protein>